<name>A0A0F9DS15_9ZZZZ</name>
<organism evidence="1">
    <name type="scientific">marine sediment metagenome</name>
    <dbReference type="NCBI Taxonomy" id="412755"/>
    <lineage>
        <taxon>unclassified sequences</taxon>
        <taxon>metagenomes</taxon>
        <taxon>ecological metagenomes</taxon>
    </lineage>
</organism>
<sequence>MEDPFKGLNDAVASLREYVDKHKPGHLVVVVFDYVNHKEIVFGPFTQVDIMSSTIWGHRSGHKFELGIKAGEWWELQDPEIRAPDKPNPLTRGKEVWVRAA</sequence>
<accession>A0A0F9DS15</accession>
<reference evidence="1" key="1">
    <citation type="journal article" date="2015" name="Nature">
        <title>Complex archaea that bridge the gap between prokaryotes and eukaryotes.</title>
        <authorList>
            <person name="Spang A."/>
            <person name="Saw J.H."/>
            <person name="Jorgensen S.L."/>
            <person name="Zaremba-Niedzwiedzka K."/>
            <person name="Martijn J."/>
            <person name="Lind A.E."/>
            <person name="van Eijk R."/>
            <person name="Schleper C."/>
            <person name="Guy L."/>
            <person name="Ettema T.J."/>
        </authorList>
    </citation>
    <scope>NUCLEOTIDE SEQUENCE</scope>
</reference>
<comment type="caution">
    <text evidence="1">The sequence shown here is derived from an EMBL/GenBank/DDBJ whole genome shotgun (WGS) entry which is preliminary data.</text>
</comment>
<proteinExistence type="predicted"/>
<dbReference type="AlphaFoldDB" id="A0A0F9DS15"/>
<dbReference type="EMBL" id="LAZR01030464">
    <property type="protein sequence ID" value="KKL56526.1"/>
    <property type="molecule type" value="Genomic_DNA"/>
</dbReference>
<evidence type="ECO:0000313" key="1">
    <source>
        <dbReference type="EMBL" id="KKL56526.1"/>
    </source>
</evidence>
<gene>
    <name evidence="1" type="ORF">LCGC14_2244510</name>
</gene>
<protein>
    <submittedName>
        <fullName evidence="1">Uncharacterized protein</fullName>
    </submittedName>
</protein>